<feature type="compositionally biased region" description="Basic and acidic residues" evidence="1">
    <location>
        <begin position="111"/>
        <end position="121"/>
    </location>
</feature>
<reference evidence="2 3" key="1">
    <citation type="submission" date="2023-01" db="EMBL/GenBank/DDBJ databases">
        <title>Analysis of 21 Apiospora genomes using comparative genomics revels a genus with tremendous synthesis potential of carbohydrate active enzymes and secondary metabolites.</title>
        <authorList>
            <person name="Sorensen T."/>
        </authorList>
    </citation>
    <scope>NUCLEOTIDE SEQUENCE [LARGE SCALE GENOMIC DNA]</scope>
    <source>
        <strain evidence="2 3">CBS 135458</strain>
    </source>
</reference>
<dbReference type="GeneID" id="92099632"/>
<dbReference type="Proteomes" id="UP001480595">
    <property type="component" value="Unassembled WGS sequence"/>
</dbReference>
<feature type="region of interest" description="Disordered" evidence="1">
    <location>
        <begin position="1"/>
        <end position="54"/>
    </location>
</feature>
<keyword evidence="3" id="KW-1185">Reference proteome</keyword>
<protein>
    <submittedName>
        <fullName evidence="2">Uncharacterized protein</fullName>
    </submittedName>
</protein>
<sequence>MDGGKRPDIALEAGIRPLASSAGLGGKEEEEEGSCSSSSTAACDIELDDPTHSPAMFPGLRPIIPPPIDLKSVAASALSAVQAPAPAEPRGMEVEEPSETKLAPRGTFSLRHVDRPTSLRQ</sequence>
<name>A0ABR1SVQ5_9PEZI</name>
<evidence type="ECO:0000313" key="2">
    <source>
        <dbReference type="EMBL" id="KAK8038393.1"/>
    </source>
</evidence>
<evidence type="ECO:0000256" key="1">
    <source>
        <dbReference type="SAM" id="MobiDB-lite"/>
    </source>
</evidence>
<dbReference type="RefSeq" id="XP_066708245.1">
    <property type="nucleotide sequence ID" value="XM_066866569.1"/>
</dbReference>
<proteinExistence type="predicted"/>
<feature type="region of interest" description="Disordered" evidence="1">
    <location>
        <begin position="83"/>
        <end position="121"/>
    </location>
</feature>
<dbReference type="EMBL" id="JAQQWL010000016">
    <property type="protein sequence ID" value="KAK8038393.1"/>
    <property type="molecule type" value="Genomic_DNA"/>
</dbReference>
<gene>
    <name evidence="2" type="ORF">PG994_015160</name>
</gene>
<organism evidence="2 3">
    <name type="scientific">Apiospora phragmitis</name>
    <dbReference type="NCBI Taxonomy" id="2905665"/>
    <lineage>
        <taxon>Eukaryota</taxon>
        <taxon>Fungi</taxon>
        <taxon>Dikarya</taxon>
        <taxon>Ascomycota</taxon>
        <taxon>Pezizomycotina</taxon>
        <taxon>Sordariomycetes</taxon>
        <taxon>Xylariomycetidae</taxon>
        <taxon>Amphisphaeriales</taxon>
        <taxon>Apiosporaceae</taxon>
        <taxon>Apiospora</taxon>
    </lineage>
</organism>
<evidence type="ECO:0000313" key="3">
    <source>
        <dbReference type="Proteomes" id="UP001480595"/>
    </source>
</evidence>
<accession>A0ABR1SVQ5</accession>
<comment type="caution">
    <text evidence="2">The sequence shown here is derived from an EMBL/GenBank/DDBJ whole genome shotgun (WGS) entry which is preliminary data.</text>
</comment>